<dbReference type="Gene3D" id="3.50.50.60">
    <property type="entry name" value="FAD/NAD(P)-binding domain"/>
    <property type="match status" value="1"/>
</dbReference>
<proteinExistence type="predicted"/>
<protein>
    <submittedName>
        <fullName evidence="1">Tryptophan halogenase family protein</fullName>
        <ecNumber evidence="1">1.14.19.-</ecNumber>
    </submittedName>
</protein>
<comment type="caution">
    <text evidence="1">The sequence shown here is derived from an EMBL/GenBank/DDBJ whole genome shotgun (WGS) entry which is preliminary data.</text>
</comment>
<dbReference type="EC" id="1.14.19.-" evidence="1"/>
<name>A0ABV9LVT2_9ALTE</name>
<dbReference type="PANTHER" id="PTHR43747:SF4">
    <property type="entry name" value="FLAVIN-DEPENDENT TRYPTOPHAN HALOGENASE"/>
    <property type="match status" value="1"/>
</dbReference>
<dbReference type="InterPro" id="IPR033856">
    <property type="entry name" value="Trp_halogen"/>
</dbReference>
<dbReference type="InterPro" id="IPR050816">
    <property type="entry name" value="Flavin-dep_Halogenase_NPB"/>
</dbReference>
<reference evidence="2" key="1">
    <citation type="journal article" date="2019" name="Int. J. Syst. Evol. Microbiol.">
        <title>The Global Catalogue of Microorganisms (GCM) 10K type strain sequencing project: providing services to taxonomists for standard genome sequencing and annotation.</title>
        <authorList>
            <consortium name="The Broad Institute Genomics Platform"/>
            <consortium name="The Broad Institute Genome Sequencing Center for Infectious Disease"/>
            <person name="Wu L."/>
            <person name="Ma J."/>
        </authorList>
    </citation>
    <scope>NUCLEOTIDE SEQUENCE [LARGE SCALE GENOMIC DNA]</scope>
    <source>
        <strain evidence="2">KACC 12507</strain>
    </source>
</reference>
<dbReference type="Proteomes" id="UP001595897">
    <property type="component" value="Unassembled WGS sequence"/>
</dbReference>
<gene>
    <name evidence="1" type="ORF">ACFO4O_07350</name>
</gene>
<evidence type="ECO:0000313" key="2">
    <source>
        <dbReference type="Proteomes" id="UP001595897"/>
    </source>
</evidence>
<keyword evidence="1" id="KW-0560">Oxidoreductase</keyword>
<dbReference type="PANTHER" id="PTHR43747">
    <property type="entry name" value="FAD-BINDING PROTEIN"/>
    <property type="match status" value="1"/>
</dbReference>
<dbReference type="EMBL" id="JBHSGU010000002">
    <property type="protein sequence ID" value="MFC4699965.1"/>
    <property type="molecule type" value="Genomic_DNA"/>
</dbReference>
<evidence type="ECO:0000313" key="1">
    <source>
        <dbReference type="EMBL" id="MFC4699965.1"/>
    </source>
</evidence>
<dbReference type="InterPro" id="IPR036188">
    <property type="entry name" value="FAD/NAD-bd_sf"/>
</dbReference>
<dbReference type="SUPFAM" id="SSF51905">
    <property type="entry name" value="FAD/NAD(P)-binding domain"/>
    <property type="match status" value="1"/>
</dbReference>
<dbReference type="InterPro" id="IPR006905">
    <property type="entry name" value="Flavin_halogenase"/>
</dbReference>
<dbReference type="PIRSF" id="PIRSF011396">
    <property type="entry name" value="Trp_halogenase"/>
    <property type="match status" value="1"/>
</dbReference>
<keyword evidence="2" id="KW-1185">Reference proteome</keyword>
<dbReference type="Pfam" id="PF04820">
    <property type="entry name" value="Trp_halogenase"/>
    <property type="match status" value="1"/>
</dbReference>
<dbReference type="GO" id="GO:0016491">
    <property type="term" value="F:oxidoreductase activity"/>
    <property type="evidence" value="ECO:0007669"/>
    <property type="project" value="UniProtKB-KW"/>
</dbReference>
<organism evidence="1 2">
    <name type="scientific">Glaciecola siphonariae</name>
    <dbReference type="NCBI Taxonomy" id="521012"/>
    <lineage>
        <taxon>Bacteria</taxon>
        <taxon>Pseudomonadati</taxon>
        <taxon>Pseudomonadota</taxon>
        <taxon>Gammaproteobacteria</taxon>
        <taxon>Alteromonadales</taxon>
        <taxon>Alteromonadaceae</taxon>
        <taxon>Glaciecola</taxon>
    </lineage>
</organism>
<dbReference type="RefSeq" id="WP_382406977.1">
    <property type="nucleotide sequence ID" value="NZ_JBHSGU010000002.1"/>
</dbReference>
<accession>A0ABV9LVT2</accession>
<sequence length="508" mass="57813">MQQANQIKKIVILGGGSAGWMCAALMAKQLTTKFCDITLIESEEIGTVSVGEATIPQIIQFNAVLGIDENEFITKTNATFKLGIQFKNWGRIGDDYIHPFGQHGTAVGPLPFYQYWLKMRELGSQQELEEFSMEALAARNGRFMRPARIENSPLSSIAYAYHFDATLYAKFLREFSCEKGVQRIEGKVDKIKQRETDGFIESLKLADGQVVEGDLFIDCSGFKGLLIEKTLGAEYVDWRHWLPCDSAVVAPCAIKNPVNPNTTSTAHTAGWQWRIPLQNRVGNGCVYSSAFMSREEALHNLTSTIESEPLAEPRDLKWVTGYRKTPWVKNVVAIGLSAGFVEPLESTGLHTIQNAISKLIIMFPTKAFKQSDIDAYNKVSEIEFARLRDFIILHYKATQRDDSEFWRYCKNMDIPDTLKEKFELFQENGRFWRQDSELFGEASWISVFVGQNVYPQSPHPLVNIMTEEKLRDEMQHIKHVLDNSVTRIPGHFDYINRYCVKPEFQKTG</sequence>